<sequence length="327" mass="36901">MISIERLEKIATDVSFQPASVERVIRLIDVLHQIANDRELGKLLALKGGTALNLFYLALDRLSVDIDLNYVGAADREAMLRDSEIVNKRLPALLQSKGYEIGRDPSGEHAGGKWRFRYVSAYQRPGTLEVDVNYLFRTPFFGWERLNSAKLGDYEAKNVGVVDLHEIAAGKIVALVARRASRDLYDAWRLLQNENIDWTQVKVGALAIGAASRDLDWRTVSLKDYKYDLNDLNNKLLSVVKNGMFDAEGGPQKWCDRILAECQEKLAPLFKHDDGELAFLDALYDRGNIEVDTLPANDDVKKRIEAFPALRWKAQHIAQHLGRKPGI</sequence>
<dbReference type="InterPro" id="IPR014942">
    <property type="entry name" value="AbiEii"/>
</dbReference>
<dbReference type="AlphaFoldDB" id="A0A560L867"/>
<dbReference type="RefSeq" id="WP_146991672.1">
    <property type="nucleotide sequence ID" value="NZ_VITY01000016.1"/>
</dbReference>
<name>A0A560L867_9BRAD</name>
<evidence type="ECO:0000313" key="2">
    <source>
        <dbReference type="Proteomes" id="UP000321304"/>
    </source>
</evidence>
<dbReference type="EMBL" id="VITY01000016">
    <property type="protein sequence ID" value="TWB89350.1"/>
    <property type="molecule type" value="Genomic_DNA"/>
</dbReference>
<proteinExistence type="predicted"/>
<organism evidence="1 2">
    <name type="scientific">Bradyrhizobium macuxiense</name>
    <dbReference type="NCBI Taxonomy" id="1755647"/>
    <lineage>
        <taxon>Bacteria</taxon>
        <taxon>Pseudomonadati</taxon>
        <taxon>Pseudomonadota</taxon>
        <taxon>Alphaproteobacteria</taxon>
        <taxon>Hyphomicrobiales</taxon>
        <taxon>Nitrobacteraceae</taxon>
        <taxon>Bradyrhizobium</taxon>
    </lineage>
</organism>
<gene>
    <name evidence="1" type="ORF">FBZ93_11665</name>
</gene>
<reference evidence="1 2" key="1">
    <citation type="submission" date="2019-06" db="EMBL/GenBank/DDBJ databases">
        <title>Genomic Encyclopedia of Type Strains, Phase IV (KMG-V): Genome sequencing to study the core and pangenomes of soil and plant-associated prokaryotes.</title>
        <authorList>
            <person name="Whitman W."/>
        </authorList>
    </citation>
    <scope>NUCLEOTIDE SEQUENCE [LARGE SCALE GENOMIC DNA]</scope>
    <source>
        <strain evidence="1 2">BR 10355</strain>
    </source>
</reference>
<dbReference type="OrthoDB" id="1550603at2"/>
<keyword evidence="2" id="KW-1185">Reference proteome</keyword>
<protein>
    <recommendedName>
        <fullName evidence="3">Nucleotidyltransferase AbiEii toxin of type IV toxin-antitoxin system</fullName>
    </recommendedName>
</protein>
<dbReference type="Gene3D" id="3.10.450.620">
    <property type="entry name" value="JHP933, nucleotidyltransferase-like core domain"/>
    <property type="match status" value="1"/>
</dbReference>
<accession>A0A560L867</accession>
<evidence type="ECO:0000313" key="1">
    <source>
        <dbReference type="EMBL" id="TWB89350.1"/>
    </source>
</evidence>
<comment type="caution">
    <text evidence="1">The sequence shown here is derived from an EMBL/GenBank/DDBJ whole genome shotgun (WGS) entry which is preliminary data.</text>
</comment>
<dbReference type="Proteomes" id="UP000321304">
    <property type="component" value="Unassembled WGS sequence"/>
</dbReference>
<dbReference type="Pfam" id="PF08843">
    <property type="entry name" value="AbiEii"/>
    <property type="match status" value="1"/>
</dbReference>
<evidence type="ECO:0008006" key="3">
    <source>
        <dbReference type="Google" id="ProtNLM"/>
    </source>
</evidence>